<organism evidence="1 2">
    <name type="scientific">Paracoccidioides lutzii (strain ATCC MYA-826 / Pb01)</name>
    <name type="common">Paracoccidioides brasiliensis</name>
    <dbReference type="NCBI Taxonomy" id="502779"/>
    <lineage>
        <taxon>Eukaryota</taxon>
        <taxon>Fungi</taxon>
        <taxon>Dikarya</taxon>
        <taxon>Ascomycota</taxon>
        <taxon>Pezizomycotina</taxon>
        <taxon>Eurotiomycetes</taxon>
        <taxon>Eurotiomycetidae</taxon>
        <taxon>Onygenales</taxon>
        <taxon>Ajellomycetaceae</taxon>
        <taxon>Paracoccidioides</taxon>
    </lineage>
</organism>
<protein>
    <submittedName>
        <fullName evidence="1">Uncharacterized protein</fullName>
    </submittedName>
</protein>
<gene>
    <name evidence="1" type="ORF">PAAG_00855</name>
</gene>
<reference evidence="1 2" key="1">
    <citation type="journal article" date="2011" name="PLoS Genet.">
        <title>Comparative genomic analysis of human fungal pathogens causing paracoccidioidomycosis.</title>
        <authorList>
            <person name="Desjardins C.A."/>
            <person name="Champion M.D."/>
            <person name="Holder J.W."/>
            <person name="Muszewska A."/>
            <person name="Goldberg J."/>
            <person name="Bailao A.M."/>
            <person name="Brigido M.M."/>
            <person name="Ferreira M.E."/>
            <person name="Garcia A.M."/>
            <person name="Grynberg M."/>
            <person name="Gujja S."/>
            <person name="Heiman D.I."/>
            <person name="Henn M.R."/>
            <person name="Kodira C.D."/>
            <person name="Leon-Narvaez H."/>
            <person name="Longo L.V."/>
            <person name="Ma L.J."/>
            <person name="Malavazi I."/>
            <person name="Matsuo A.L."/>
            <person name="Morais F.V."/>
            <person name="Pereira M."/>
            <person name="Rodriguez-Brito S."/>
            <person name="Sakthikumar S."/>
            <person name="Salem-Izacc S.M."/>
            <person name="Sykes S.M."/>
            <person name="Teixeira M.M."/>
            <person name="Vallejo M.C."/>
            <person name="Walter M.E."/>
            <person name="Yandava C."/>
            <person name="Young S."/>
            <person name="Zeng Q."/>
            <person name="Zucker J."/>
            <person name="Felipe M.S."/>
            <person name="Goldman G.H."/>
            <person name="Haas B.J."/>
            <person name="McEwen J.G."/>
            <person name="Nino-Vega G."/>
            <person name="Puccia R."/>
            <person name="San-Blas G."/>
            <person name="Soares C.M."/>
            <person name="Birren B.W."/>
            <person name="Cuomo C.A."/>
        </authorList>
    </citation>
    <scope>NUCLEOTIDE SEQUENCE [LARGE SCALE GENOMIC DNA]</scope>
    <source>
        <strain evidence="2">ATCC MYA-826 / Pb01</strain>
    </source>
</reference>
<sequence length="110" mass="12309">MITSRTLETRCVKADRALLSLVAPGRSGEDGGVRRLGPHYRLPWQSMVAVVLNSTSNPVQDECTSASQRLEEELAGVLGWQRPMRKRTPMQGKPQRASCLLMGTKIQKFW</sequence>
<evidence type="ECO:0000313" key="2">
    <source>
        <dbReference type="Proteomes" id="UP000002059"/>
    </source>
</evidence>
<dbReference type="Proteomes" id="UP000002059">
    <property type="component" value="Partially assembled WGS sequence"/>
</dbReference>
<dbReference type="AlphaFoldDB" id="C1GQR0"/>
<keyword evidence="2" id="KW-1185">Reference proteome</keyword>
<dbReference type="RefSeq" id="XP_002796996.2">
    <property type="nucleotide sequence ID" value="XM_002796950.2"/>
</dbReference>
<dbReference type="EMBL" id="KN293993">
    <property type="protein sequence ID" value="EEH37934.2"/>
    <property type="molecule type" value="Genomic_DNA"/>
</dbReference>
<evidence type="ECO:0000313" key="1">
    <source>
        <dbReference type="EMBL" id="EEH37934.2"/>
    </source>
</evidence>
<name>C1GQR0_PARBA</name>
<dbReference type="VEuPathDB" id="FungiDB:PAAG_00855"/>
<dbReference type="GeneID" id="9100583"/>
<dbReference type="HOGENOM" id="CLU_2171788_0_0_1"/>
<dbReference type="KEGG" id="pbl:PAAG_00855"/>
<proteinExistence type="predicted"/>
<accession>C1GQR0</accession>